<evidence type="ECO:0000313" key="2">
    <source>
        <dbReference type="Proteomes" id="UP001227230"/>
    </source>
</evidence>
<evidence type="ECO:0000313" key="1">
    <source>
        <dbReference type="EMBL" id="WJZ87846.1"/>
    </source>
</evidence>
<proteinExistence type="predicted"/>
<dbReference type="Proteomes" id="UP001227230">
    <property type="component" value="Chromosome 5"/>
</dbReference>
<protein>
    <submittedName>
        <fullName evidence="1">Uncharacterized protein</fullName>
    </submittedName>
</protein>
<dbReference type="EMBL" id="CP126652">
    <property type="protein sequence ID" value="WJZ87846.1"/>
    <property type="molecule type" value="Genomic_DNA"/>
</dbReference>
<dbReference type="PANTHER" id="PTHR11439">
    <property type="entry name" value="GAG-POL-RELATED RETROTRANSPOSON"/>
    <property type="match status" value="1"/>
</dbReference>
<sequence length="75" mass="8422">MNRLSQFLAKPRVLHSQVVHHVLQYVKSTIGQSLFFSCTSSTKFKGFVDSNWVSCLDTRKSIGGFCMFIGDSMVS</sequence>
<name>A0ABY9BYG9_VITVI</name>
<accession>A0ABY9BYG9</accession>
<dbReference type="PANTHER" id="PTHR11439:SF463">
    <property type="entry name" value="REVERSE TRANSCRIPTASE TY1_COPIA-TYPE DOMAIN-CONTAINING PROTEIN"/>
    <property type="match status" value="1"/>
</dbReference>
<organism evidence="1 2">
    <name type="scientific">Vitis vinifera</name>
    <name type="common">Grape</name>
    <dbReference type="NCBI Taxonomy" id="29760"/>
    <lineage>
        <taxon>Eukaryota</taxon>
        <taxon>Viridiplantae</taxon>
        <taxon>Streptophyta</taxon>
        <taxon>Embryophyta</taxon>
        <taxon>Tracheophyta</taxon>
        <taxon>Spermatophyta</taxon>
        <taxon>Magnoliopsida</taxon>
        <taxon>eudicotyledons</taxon>
        <taxon>Gunneridae</taxon>
        <taxon>Pentapetalae</taxon>
        <taxon>rosids</taxon>
        <taxon>Vitales</taxon>
        <taxon>Vitaceae</taxon>
        <taxon>Viteae</taxon>
        <taxon>Vitis</taxon>
    </lineage>
</organism>
<gene>
    <name evidence="1" type="ORF">VitviT2T_007195</name>
</gene>
<reference evidence="1 2" key="1">
    <citation type="journal article" date="2023" name="Hortic Res">
        <title>The complete reference genome for grapevine (Vitis vinifera L.) genetics and breeding.</title>
        <authorList>
            <person name="Shi X."/>
            <person name="Cao S."/>
            <person name="Wang X."/>
            <person name="Huang S."/>
            <person name="Wang Y."/>
            <person name="Liu Z."/>
            <person name="Liu W."/>
            <person name="Leng X."/>
            <person name="Peng Y."/>
            <person name="Wang N."/>
            <person name="Wang Y."/>
            <person name="Ma Z."/>
            <person name="Xu X."/>
            <person name="Zhang F."/>
            <person name="Xue H."/>
            <person name="Zhong H."/>
            <person name="Wang Y."/>
            <person name="Zhang K."/>
            <person name="Velt A."/>
            <person name="Avia K."/>
            <person name="Holtgrawe D."/>
            <person name="Grimplet J."/>
            <person name="Matus J.T."/>
            <person name="Ware D."/>
            <person name="Wu X."/>
            <person name="Wang H."/>
            <person name="Liu C."/>
            <person name="Fang Y."/>
            <person name="Rustenholz C."/>
            <person name="Cheng Z."/>
            <person name="Xiao H."/>
            <person name="Zhou Y."/>
        </authorList>
    </citation>
    <scope>NUCLEOTIDE SEQUENCE [LARGE SCALE GENOMIC DNA]</scope>
    <source>
        <strain evidence="2">cv. Pinot noir / PN40024</strain>
        <tissue evidence="1">Leaf</tissue>
    </source>
</reference>
<keyword evidence="2" id="KW-1185">Reference proteome</keyword>